<feature type="region of interest" description="Disordered" evidence="1">
    <location>
        <begin position="1"/>
        <end position="40"/>
    </location>
</feature>
<dbReference type="Proteomes" id="UP000250235">
    <property type="component" value="Unassembled WGS sequence"/>
</dbReference>
<evidence type="ECO:0000313" key="3">
    <source>
        <dbReference type="Proteomes" id="UP000250235"/>
    </source>
</evidence>
<dbReference type="OrthoDB" id="342281at2759"/>
<reference evidence="2 3" key="1">
    <citation type="journal article" date="2015" name="Proc. Natl. Acad. Sci. U.S.A.">
        <title>The resurrection genome of Boea hygrometrica: A blueprint for survival of dehydration.</title>
        <authorList>
            <person name="Xiao L."/>
            <person name="Yang G."/>
            <person name="Zhang L."/>
            <person name="Yang X."/>
            <person name="Zhao S."/>
            <person name="Ji Z."/>
            <person name="Zhou Q."/>
            <person name="Hu M."/>
            <person name="Wang Y."/>
            <person name="Chen M."/>
            <person name="Xu Y."/>
            <person name="Jin H."/>
            <person name="Xiao X."/>
            <person name="Hu G."/>
            <person name="Bao F."/>
            <person name="Hu Y."/>
            <person name="Wan P."/>
            <person name="Li L."/>
            <person name="Deng X."/>
            <person name="Kuang T."/>
            <person name="Xiang C."/>
            <person name="Zhu J.K."/>
            <person name="Oliver M.J."/>
            <person name="He Y."/>
        </authorList>
    </citation>
    <scope>NUCLEOTIDE SEQUENCE [LARGE SCALE GENOMIC DNA]</scope>
    <source>
        <strain evidence="3">cv. XS01</strain>
    </source>
</reference>
<accession>A0A2Z7BQ74</accession>
<protein>
    <submittedName>
        <fullName evidence="2">Zinc finger BED domain-containing protein RICESLEEPER 2-like</fullName>
    </submittedName>
</protein>
<evidence type="ECO:0000256" key="1">
    <source>
        <dbReference type="SAM" id="MobiDB-lite"/>
    </source>
</evidence>
<dbReference type="AlphaFoldDB" id="A0A2Z7BQ74"/>
<dbReference type="EMBL" id="KV005273">
    <property type="protein sequence ID" value="KZV34121.1"/>
    <property type="molecule type" value="Genomic_DNA"/>
</dbReference>
<name>A0A2Z7BQ74_9LAMI</name>
<evidence type="ECO:0000313" key="2">
    <source>
        <dbReference type="EMBL" id="KZV34121.1"/>
    </source>
</evidence>
<gene>
    <name evidence="2" type="ORF">F511_12816</name>
</gene>
<sequence length="168" mass="18724">MNSPERQAQEDEQQAQNEPDPEAEQEAPIGSSPSSPNFDADTKLKEVQKVFVSLESKIDSIDSKAVSLDSKVNRIMDAQTFMNLDFGLYKRAFYKNIDTMVANVTSSQTVLETSLVHQFTEMQISSDLDVVKMQLAKMVKHLKELGDAKRGEGPSKGPSMSIEKIRLL</sequence>
<proteinExistence type="predicted"/>
<keyword evidence="3" id="KW-1185">Reference proteome</keyword>
<organism evidence="2 3">
    <name type="scientific">Dorcoceras hygrometricum</name>
    <dbReference type="NCBI Taxonomy" id="472368"/>
    <lineage>
        <taxon>Eukaryota</taxon>
        <taxon>Viridiplantae</taxon>
        <taxon>Streptophyta</taxon>
        <taxon>Embryophyta</taxon>
        <taxon>Tracheophyta</taxon>
        <taxon>Spermatophyta</taxon>
        <taxon>Magnoliopsida</taxon>
        <taxon>eudicotyledons</taxon>
        <taxon>Gunneridae</taxon>
        <taxon>Pentapetalae</taxon>
        <taxon>asterids</taxon>
        <taxon>lamiids</taxon>
        <taxon>Lamiales</taxon>
        <taxon>Gesneriaceae</taxon>
        <taxon>Didymocarpoideae</taxon>
        <taxon>Trichosporeae</taxon>
        <taxon>Loxocarpinae</taxon>
        <taxon>Dorcoceras</taxon>
    </lineage>
</organism>